<evidence type="ECO:0000256" key="1">
    <source>
        <dbReference type="PROSITE-ProRule" id="PRU00325"/>
    </source>
</evidence>
<evidence type="ECO:0000313" key="4">
    <source>
        <dbReference type="Proteomes" id="UP000515663"/>
    </source>
</evidence>
<evidence type="ECO:0000259" key="2">
    <source>
        <dbReference type="PROSITE" id="PS50966"/>
    </source>
</evidence>
<dbReference type="EMBL" id="CP059491">
    <property type="protein sequence ID" value="QMT00023.1"/>
    <property type="molecule type" value="Genomic_DNA"/>
</dbReference>
<dbReference type="Pfam" id="PF04434">
    <property type="entry name" value="SWIM"/>
    <property type="match status" value="1"/>
</dbReference>
<dbReference type="AlphaFoldDB" id="A0A7D7LPH8"/>
<dbReference type="RefSeq" id="WP_188327968.1">
    <property type="nucleotide sequence ID" value="NZ_CP059491.1"/>
</dbReference>
<accession>A0A7D7LPH8</accession>
<keyword evidence="1" id="KW-0863">Zinc-finger</keyword>
<dbReference type="GO" id="GO:0008270">
    <property type="term" value="F:zinc ion binding"/>
    <property type="evidence" value="ECO:0007669"/>
    <property type="project" value="UniProtKB-KW"/>
</dbReference>
<keyword evidence="1" id="KW-0862">Zinc</keyword>
<proteinExistence type="predicted"/>
<dbReference type="KEGG" id="gji:H1R19_13800"/>
<dbReference type="PROSITE" id="PS50966">
    <property type="entry name" value="ZF_SWIM"/>
    <property type="match status" value="1"/>
</dbReference>
<reference evidence="4" key="1">
    <citation type="submission" date="2020-07" db="EMBL/GenBank/DDBJ databases">
        <title>novel species isolated from the respiratory tract of Marmot.</title>
        <authorList>
            <person name="Zhang G."/>
        </authorList>
    </citation>
    <scope>NUCLEOTIDE SEQUENCE [LARGE SCALE GENOMIC DNA]</scope>
    <source>
        <strain evidence="4">686</strain>
    </source>
</reference>
<keyword evidence="1" id="KW-0479">Metal-binding</keyword>
<evidence type="ECO:0000313" key="3">
    <source>
        <dbReference type="EMBL" id="QMT00023.1"/>
    </source>
</evidence>
<gene>
    <name evidence="3" type="ORF">H1R19_13800</name>
</gene>
<dbReference type="InterPro" id="IPR007527">
    <property type="entry name" value="Znf_SWIM"/>
</dbReference>
<organism evidence="3 4">
    <name type="scientific">Gordonia jinghuaiqii</name>
    <dbReference type="NCBI Taxonomy" id="2758710"/>
    <lineage>
        <taxon>Bacteria</taxon>
        <taxon>Bacillati</taxon>
        <taxon>Actinomycetota</taxon>
        <taxon>Actinomycetes</taxon>
        <taxon>Mycobacteriales</taxon>
        <taxon>Gordoniaceae</taxon>
        <taxon>Gordonia</taxon>
    </lineage>
</organism>
<dbReference type="Proteomes" id="UP000515663">
    <property type="component" value="Chromosome"/>
</dbReference>
<feature type="domain" description="SWIM-type" evidence="2">
    <location>
        <begin position="100"/>
        <end position="136"/>
    </location>
</feature>
<name>A0A7D7LPH8_9ACTN</name>
<protein>
    <submittedName>
        <fullName evidence="3">SWIM zinc finger family protein</fullName>
    </submittedName>
</protein>
<sequence length="188" mass="19802">MTTAPAEFGYSRWGADVVRLAEPLSARTPNALAPRARSIARNGGVTLTFDGRSVTGLVQRGGEASVVHLEFDAMTSAAAAVLRELVGSSAEPSEDTHRRAVVSGDWSPPALDVADCSCRARGDRCVHILATLYATAAAVDRDPALALRVRDFGSPDEAAAADVAGPPVRWVPMTSVDVRDYYSVRPPG</sequence>
<keyword evidence="4" id="KW-1185">Reference proteome</keyword>